<comment type="caution">
    <text evidence="1">The sequence shown here is derived from an EMBL/GenBank/DDBJ whole genome shotgun (WGS) entry which is preliminary data.</text>
</comment>
<name>A0A3M3WDI7_PSEMA</name>
<protein>
    <recommendedName>
        <fullName evidence="3">Ammonia monooxygenase</fullName>
    </recommendedName>
</protein>
<keyword evidence="2" id="KW-1185">Reference proteome</keyword>
<dbReference type="InterPro" id="IPR045384">
    <property type="entry name" value="DUF6527"/>
</dbReference>
<evidence type="ECO:0008006" key="3">
    <source>
        <dbReference type="Google" id="ProtNLM"/>
    </source>
</evidence>
<sequence>MSEIKTIGRCLGRAVDGSIWFFCNGCNGPHSIKVNSPNTPGPNWGYNGNPDALTFTPSVLARTTGAPDGRSVMTPEEEAEYDAIYAKGGREAVYASRFGKICHSFVTDGRIQYLGDCTHALAGQTIDLPNWEESWANW</sequence>
<organism evidence="1 2">
    <name type="scientific">Pseudomonas marginalis pv. marginalis</name>
    <dbReference type="NCBI Taxonomy" id="97473"/>
    <lineage>
        <taxon>Bacteria</taxon>
        <taxon>Pseudomonadati</taxon>
        <taxon>Pseudomonadota</taxon>
        <taxon>Gammaproteobacteria</taxon>
        <taxon>Pseudomonadales</taxon>
        <taxon>Pseudomonadaceae</taxon>
        <taxon>Pseudomonas</taxon>
    </lineage>
</organism>
<dbReference type="AlphaFoldDB" id="A0A3M3WDI7"/>
<reference evidence="1 2" key="1">
    <citation type="submission" date="2018-08" db="EMBL/GenBank/DDBJ databases">
        <title>Recombination of ecologically and evolutionarily significant loci maintains genetic cohesion in the Pseudomonas syringae species complex.</title>
        <authorList>
            <person name="Dillon M."/>
            <person name="Thakur S."/>
            <person name="Almeida R.N.D."/>
            <person name="Weir B.S."/>
            <person name="Guttman D.S."/>
        </authorList>
    </citation>
    <scope>NUCLEOTIDE SEQUENCE [LARGE SCALE GENOMIC DNA]</scope>
    <source>
        <strain evidence="1 2">ICMP 3555</strain>
    </source>
</reference>
<dbReference type="Pfam" id="PF20137">
    <property type="entry name" value="BubE"/>
    <property type="match status" value="1"/>
</dbReference>
<proteinExistence type="predicted"/>
<dbReference type="Proteomes" id="UP000276587">
    <property type="component" value="Unassembled WGS sequence"/>
</dbReference>
<evidence type="ECO:0000313" key="1">
    <source>
        <dbReference type="EMBL" id="RMP02772.1"/>
    </source>
</evidence>
<accession>A0A3M3WDI7</accession>
<evidence type="ECO:0000313" key="2">
    <source>
        <dbReference type="Proteomes" id="UP000276587"/>
    </source>
</evidence>
<gene>
    <name evidence="1" type="ORF">ALQ29_100704</name>
</gene>
<dbReference type="RefSeq" id="WP_064054903.1">
    <property type="nucleotide sequence ID" value="NZ_RBPW01000246.1"/>
</dbReference>
<dbReference type="EMBL" id="RBQF01000339">
    <property type="protein sequence ID" value="RMP02772.1"/>
    <property type="molecule type" value="Genomic_DNA"/>
</dbReference>